<dbReference type="Proteomes" id="UP000654913">
    <property type="component" value="Chromosome 7"/>
</dbReference>
<accession>A0A7R8AR51</accession>
<evidence type="ECO:0000313" key="1">
    <source>
        <dbReference type="EMBL" id="BCS28974.1"/>
    </source>
</evidence>
<evidence type="ECO:0000313" key="2">
    <source>
        <dbReference type="Proteomes" id="UP000654913"/>
    </source>
</evidence>
<reference evidence="1" key="2">
    <citation type="submission" date="2021-02" db="EMBL/GenBank/DDBJ databases">
        <title>Aspergillus puulaauensis MK2 genome sequence.</title>
        <authorList>
            <person name="Futagami T."/>
            <person name="Mori K."/>
            <person name="Kadooka C."/>
            <person name="Tanaka T."/>
        </authorList>
    </citation>
    <scope>NUCLEOTIDE SEQUENCE</scope>
    <source>
        <strain evidence="1">MK2</strain>
    </source>
</reference>
<protein>
    <submittedName>
        <fullName evidence="1">Uncharacterized protein</fullName>
    </submittedName>
</protein>
<dbReference type="RefSeq" id="XP_041561160.1">
    <property type="nucleotide sequence ID" value="XM_041695428.1"/>
</dbReference>
<dbReference type="AlphaFoldDB" id="A0A7R8AR51"/>
<keyword evidence="2" id="KW-1185">Reference proteome</keyword>
<sequence>MCEIILPRLGVFCCRQQCFSGHNLVFEKEDTQKSAERMEVQRVFCFPLSGLADASSSLGAFLLQSGHSQKISELSVIQVDFILLWYSPTHNSNVITTMPRFVKRAFEDDPV</sequence>
<name>A0A7R8AR51_9EURO</name>
<organism evidence="1 2">
    <name type="scientific">Aspergillus puulaauensis</name>
    <dbReference type="NCBI Taxonomy" id="1220207"/>
    <lineage>
        <taxon>Eukaryota</taxon>
        <taxon>Fungi</taxon>
        <taxon>Dikarya</taxon>
        <taxon>Ascomycota</taxon>
        <taxon>Pezizomycotina</taxon>
        <taxon>Eurotiomycetes</taxon>
        <taxon>Eurotiomycetidae</taxon>
        <taxon>Eurotiales</taxon>
        <taxon>Aspergillaceae</taxon>
        <taxon>Aspergillus</taxon>
    </lineage>
</organism>
<dbReference type="EMBL" id="AP024449">
    <property type="protein sequence ID" value="BCS28974.1"/>
    <property type="molecule type" value="Genomic_DNA"/>
</dbReference>
<proteinExistence type="predicted"/>
<reference evidence="1" key="1">
    <citation type="submission" date="2021-01" db="EMBL/GenBank/DDBJ databases">
        <authorList>
            <consortium name="Aspergillus puulaauensis MK2 genome sequencing consortium"/>
            <person name="Kazuki M."/>
            <person name="Futagami T."/>
        </authorList>
    </citation>
    <scope>NUCLEOTIDE SEQUENCE</scope>
    <source>
        <strain evidence="1">MK2</strain>
    </source>
</reference>
<dbReference type="GeneID" id="64978971"/>
<dbReference type="KEGG" id="apuu:APUU_70544S"/>
<gene>
    <name evidence="1" type="ORF">APUU_70544S</name>
</gene>